<comment type="caution">
    <text evidence="1">The sequence shown here is derived from an EMBL/GenBank/DDBJ whole genome shotgun (WGS) entry which is preliminary data.</text>
</comment>
<dbReference type="EMBL" id="JANPWE010000008">
    <property type="protein sequence ID" value="MCR6546571.1"/>
    <property type="molecule type" value="Genomic_DNA"/>
</dbReference>
<sequence>MKRHENRWLGGYISSDAQQGIIPFEDISFVYEQNGKFMLQQYGQPLKELDAEQ</sequence>
<evidence type="ECO:0000313" key="2">
    <source>
        <dbReference type="Proteomes" id="UP001524944"/>
    </source>
</evidence>
<organism evidence="1 2">
    <name type="scientific">Dehalobacterium formicoaceticum</name>
    <dbReference type="NCBI Taxonomy" id="51515"/>
    <lineage>
        <taxon>Bacteria</taxon>
        <taxon>Bacillati</taxon>
        <taxon>Bacillota</taxon>
        <taxon>Clostridia</taxon>
        <taxon>Eubacteriales</taxon>
        <taxon>Peptococcaceae</taxon>
        <taxon>Dehalobacterium</taxon>
    </lineage>
</organism>
<accession>A0ABT1Y7U7</accession>
<reference evidence="1 2" key="1">
    <citation type="submission" date="2022-08" db="EMBL/GenBank/DDBJ databases">
        <title>Proteogenomics of the novel Dehalobacterium formicoaceticum strain EZ94 highlights a key role of methyltransferases during anaerobic dichloromethane degradation.</title>
        <authorList>
            <person name="Wasmund K."/>
        </authorList>
    </citation>
    <scope>NUCLEOTIDE SEQUENCE [LARGE SCALE GENOMIC DNA]</scope>
    <source>
        <strain evidence="1 2">EZ94</strain>
    </source>
</reference>
<keyword evidence="2" id="KW-1185">Reference proteome</keyword>
<dbReference type="Proteomes" id="UP001524944">
    <property type="component" value="Unassembled WGS sequence"/>
</dbReference>
<proteinExistence type="predicted"/>
<dbReference type="RefSeq" id="WP_157677432.1">
    <property type="nucleotide sequence ID" value="NZ_CP022121.1"/>
</dbReference>
<gene>
    <name evidence="1" type="ORF">NVS47_13800</name>
</gene>
<name>A0ABT1Y7U7_9FIRM</name>
<protein>
    <submittedName>
        <fullName evidence="1">Uncharacterized protein</fullName>
    </submittedName>
</protein>
<evidence type="ECO:0000313" key="1">
    <source>
        <dbReference type="EMBL" id="MCR6546571.1"/>
    </source>
</evidence>